<dbReference type="PANTHER" id="PTHR11576">
    <property type="entry name" value="ZONA PELLUCIDA SPERM-BINDING PROTEIN 3"/>
    <property type="match status" value="1"/>
</dbReference>
<dbReference type="InterPro" id="IPR055355">
    <property type="entry name" value="ZP-C"/>
</dbReference>
<feature type="non-terminal residue" evidence="3">
    <location>
        <position position="93"/>
    </location>
</feature>
<dbReference type="GO" id="GO:0035803">
    <property type="term" value="P:egg coat formation"/>
    <property type="evidence" value="ECO:0007669"/>
    <property type="project" value="TreeGrafter"/>
</dbReference>
<proteinExistence type="predicted"/>
<dbReference type="AlphaFoldDB" id="A0AA97MW80"/>
<dbReference type="Pfam" id="PF00100">
    <property type="entry name" value="Zona_pellucida"/>
    <property type="match status" value="1"/>
</dbReference>
<dbReference type="GO" id="GO:2000344">
    <property type="term" value="P:positive regulation of acrosome reaction"/>
    <property type="evidence" value="ECO:0007669"/>
    <property type="project" value="TreeGrafter"/>
</dbReference>
<dbReference type="EMBL" id="VWPS01000607">
    <property type="protein sequence ID" value="NXE98452.1"/>
    <property type="molecule type" value="Genomic_DNA"/>
</dbReference>
<evidence type="ECO:0000259" key="2">
    <source>
        <dbReference type="PROSITE" id="PS51034"/>
    </source>
</evidence>
<evidence type="ECO:0000313" key="4">
    <source>
        <dbReference type="Proteomes" id="UP000521578"/>
    </source>
</evidence>
<accession>A0AA97MW80</accession>
<dbReference type="GO" id="GO:0032190">
    <property type="term" value="F:acrosin binding"/>
    <property type="evidence" value="ECO:0007669"/>
    <property type="project" value="TreeGrafter"/>
</dbReference>
<dbReference type="Proteomes" id="UP000521578">
    <property type="component" value="Unassembled WGS sequence"/>
</dbReference>
<dbReference type="InterPro" id="IPR042235">
    <property type="entry name" value="ZP-C_dom"/>
</dbReference>
<dbReference type="GO" id="GO:0031012">
    <property type="term" value="C:extracellular matrix"/>
    <property type="evidence" value="ECO:0007669"/>
    <property type="project" value="TreeGrafter"/>
</dbReference>
<dbReference type="PROSITE" id="PS51034">
    <property type="entry name" value="ZP_2"/>
    <property type="match status" value="1"/>
</dbReference>
<comment type="caution">
    <text evidence="3">The sequence shown here is derived from an EMBL/GenBank/DDBJ whole genome shotgun (WGS) entry which is preliminary data.</text>
</comment>
<protein>
    <submittedName>
        <fullName evidence="3">ZP3 protein</fullName>
    </submittedName>
</protein>
<keyword evidence="1" id="KW-1015">Disulfide bond</keyword>
<keyword evidence="4" id="KW-1185">Reference proteome</keyword>
<sequence>RTGSVSSGVIHPTWIPFGSTAAHRRRPRFALDVYDSSWSSRLSHPSYSPGELLNVEASVSTEPRLPLRVFVDECVATPSTAGWPQYRVIGDNG</sequence>
<feature type="domain" description="ZP" evidence="2">
    <location>
        <begin position="1"/>
        <end position="93"/>
    </location>
</feature>
<dbReference type="Gene3D" id="2.60.40.4100">
    <property type="entry name" value="Zona pellucida, ZP-C domain"/>
    <property type="match status" value="1"/>
</dbReference>
<organism evidence="3">
    <name type="scientific">Menura novaehollandiae</name>
    <name type="common">superb lyrebird</name>
    <dbReference type="NCBI Taxonomy" id="47692"/>
    <lineage>
        <taxon>Eukaryota</taxon>
        <taxon>Metazoa</taxon>
        <taxon>Chordata</taxon>
        <taxon>Craniata</taxon>
        <taxon>Vertebrata</taxon>
        <taxon>Euteleostomi</taxon>
        <taxon>Archelosauria</taxon>
        <taxon>Archosauria</taxon>
        <taxon>Dinosauria</taxon>
        <taxon>Saurischia</taxon>
        <taxon>Theropoda</taxon>
        <taxon>Coelurosauria</taxon>
        <taxon>Aves</taxon>
        <taxon>Neognathae</taxon>
        <taxon>Neoaves</taxon>
        <taxon>Telluraves</taxon>
        <taxon>Australaves</taxon>
        <taxon>Passeriformes</taxon>
        <taxon>Menuridae</taxon>
        <taxon>Menura</taxon>
    </lineage>
</organism>
<feature type="non-terminal residue" evidence="3">
    <location>
        <position position="1"/>
    </location>
</feature>
<name>A0AA97MW80_9PASS</name>
<evidence type="ECO:0000256" key="1">
    <source>
        <dbReference type="ARBA" id="ARBA00023157"/>
    </source>
</evidence>
<dbReference type="InterPro" id="IPR001507">
    <property type="entry name" value="ZP_dom"/>
</dbReference>
<dbReference type="GO" id="GO:0007339">
    <property type="term" value="P:binding of sperm to zona pellucida"/>
    <property type="evidence" value="ECO:0007669"/>
    <property type="project" value="TreeGrafter"/>
</dbReference>
<gene>
    <name evidence="3" type="primary">Zp3_3</name>
    <name evidence="3" type="ORF">MENNOV_R15986</name>
</gene>
<dbReference type="PANTHER" id="PTHR11576:SF2">
    <property type="entry name" value="ZONA PELLUCIDA SPERM-BINDING PROTEIN 3"/>
    <property type="match status" value="1"/>
</dbReference>
<evidence type="ECO:0000313" key="3">
    <source>
        <dbReference type="EMBL" id="NXE98452.1"/>
    </source>
</evidence>
<reference evidence="3" key="1">
    <citation type="submission" date="2022-12" db="EMBL/GenBank/DDBJ databases">
        <title>Bird 10,000 Genomes (B10K) Project - Family phase.</title>
        <authorList>
            <person name="Zhang G."/>
        </authorList>
    </citation>
    <scope>NUCLEOTIDE SEQUENCE</scope>
    <source>
        <strain evidence="3">B10K-CU-030-46</strain>
        <tissue evidence="3">Muscle</tissue>
    </source>
</reference>